<proteinExistence type="predicted"/>
<evidence type="ECO:0000313" key="1">
    <source>
        <dbReference type="EMBL" id="KHJ75649.1"/>
    </source>
</evidence>
<dbReference type="EMBL" id="KN612537">
    <property type="protein sequence ID" value="KHJ75649.1"/>
    <property type="molecule type" value="Genomic_DNA"/>
</dbReference>
<accession>A0A0B1RSM7</accession>
<gene>
    <name evidence="1" type="ORF">OESDEN_24735</name>
</gene>
<dbReference type="AlphaFoldDB" id="A0A0B1RSM7"/>
<evidence type="ECO:0000313" key="2">
    <source>
        <dbReference type="Proteomes" id="UP000053660"/>
    </source>
</evidence>
<sequence>MQYLMDSEYLVAPDDKDRIKIEIAEDEDIPDKFLLGSLSCIGNDRQSMRPIKWKSTGISALMSFRKN</sequence>
<keyword evidence="2" id="KW-1185">Reference proteome</keyword>
<name>A0A0B1RSM7_OESDE</name>
<protein>
    <submittedName>
        <fullName evidence="1">Uncharacterized protein</fullName>
    </submittedName>
</protein>
<reference evidence="1 2" key="1">
    <citation type="submission" date="2014-03" db="EMBL/GenBank/DDBJ databases">
        <title>Draft genome of the hookworm Oesophagostomum dentatum.</title>
        <authorList>
            <person name="Mitreva M."/>
        </authorList>
    </citation>
    <scope>NUCLEOTIDE SEQUENCE [LARGE SCALE GENOMIC DNA]</scope>
    <source>
        <strain evidence="1 2">OD-Hann</strain>
    </source>
</reference>
<dbReference type="Proteomes" id="UP000053660">
    <property type="component" value="Unassembled WGS sequence"/>
</dbReference>
<organism evidence="1 2">
    <name type="scientific">Oesophagostomum dentatum</name>
    <name type="common">Nodular worm</name>
    <dbReference type="NCBI Taxonomy" id="61180"/>
    <lineage>
        <taxon>Eukaryota</taxon>
        <taxon>Metazoa</taxon>
        <taxon>Ecdysozoa</taxon>
        <taxon>Nematoda</taxon>
        <taxon>Chromadorea</taxon>
        <taxon>Rhabditida</taxon>
        <taxon>Rhabditina</taxon>
        <taxon>Rhabditomorpha</taxon>
        <taxon>Strongyloidea</taxon>
        <taxon>Strongylidae</taxon>
        <taxon>Oesophagostomum</taxon>
    </lineage>
</organism>